<evidence type="ECO:0000256" key="2">
    <source>
        <dbReference type="SAM" id="Phobius"/>
    </source>
</evidence>
<keyword evidence="4" id="KW-0645">Protease</keyword>
<feature type="transmembrane region" description="Helical" evidence="2">
    <location>
        <begin position="82"/>
        <end position="104"/>
    </location>
</feature>
<feature type="transmembrane region" description="Helical" evidence="2">
    <location>
        <begin position="150"/>
        <end position="170"/>
    </location>
</feature>
<feature type="domain" description="CAAX prenyl protease 2/Lysostaphin resistance protein A-like" evidence="3">
    <location>
        <begin position="120"/>
        <end position="214"/>
    </location>
</feature>
<keyword evidence="2" id="KW-1133">Transmembrane helix</keyword>
<dbReference type="GO" id="GO:0080120">
    <property type="term" value="P:CAAX-box protein maturation"/>
    <property type="evidence" value="ECO:0007669"/>
    <property type="project" value="UniProtKB-ARBA"/>
</dbReference>
<dbReference type="RefSeq" id="WP_107542655.1">
    <property type="nucleotide sequence ID" value="NZ_CP031275.1"/>
</dbReference>
<comment type="caution">
    <text evidence="4">The sequence shown here is derived from an EMBL/GenBank/DDBJ whole genome shotgun (WGS) entry which is preliminary data.</text>
</comment>
<dbReference type="Pfam" id="PF02517">
    <property type="entry name" value="Rce1-like"/>
    <property type="match status" value="1"/>
</dbReference>
<feature type="transmembrane region" description="Helical" evidence="2">
    <location>
        <begin position="12"/>
        <end position="29"/>
    </location>
</feature>
<protein>
    <submittedName>
        <fullName evidence="4">CPBP family intramembrane metalloprotease</fullName>
    </submittedName>
</protein>
<feature type="compositionally biased region" description="Polar residues" evidence="1">
    <location>
        <begin position="416"/>
        <end position="430"/>
    </location>
</feature>
<dbReference type="GO" id="GO:0008237">
    <property type="term" value="F:metallopeptidase activity"/>
    <property type="evidence" value="ECO:0007669"/>
    <property type="project" value="UniProtKB-KW"/>
</dbReference>
<feature type="compositionally biased region" description="Polar residues" evidence="1">
    <location>
        <begin position="363"/>
        <end position="381"/>
    </location>
</feature>
<accession>A0A5R9B0K8</accession>
<feature type="transmembrane region" description="Helical" evidence="2">
    <location>
        <begin position="116"/>
        <end position="138"/>
    </location>
</feature>
<proteinExistence type="predicted"/>
<feature type="transmembrane region" description="Helical" evidence="2">
    <location>
        <begin position="176"/>
        <end position="195"/>
    </location>
</feature>
<dbReference type="GO" id="GO:0004175">
    <property type="term" value="F:endopeptidase activity"/>
    <property type="evidence" value="ECO:0007669"/>
    <property type="project" value="UniProtKB-ARBA"/>
</dbReference>
<keyword evidence="2" id="KW-0472">Membrane</keyword>
<dbReference type="EMBL" id="VBTJ01000002">
    <property type="protein sequence ID" value="TLP89333.1"/>
    <property type="molecule type" value="Genomic_DNA"/>
</dbReference>
<name>A0A5R9B0K8_STAXY</name>
<reference evidence="4 5" key="1">
    <citation type="submission" date="2019-05" db="EMBL/GenBank/DDBJ databases">
        <title>The metagenome of a microbial culture collection derived from dairy environment covers the genomic content of the human microbiome.</title>
        <authorList>
            <person name="Roder T."/>
            <person name="Wuthrich D."/>
            <person name="Sattari Z."/>
            <person name="Von Ah U."/>
            <person name="Bar C."/>
            <person name="Ronchi F."/>
            <person name="Macpherson A.J."/>
            <person name="Ganal-Vonarburg S.C."/>
            <person name="Bruggmann R."/>
            <person name="Vergeres G."/>
        </authorList>
    </citation>
    <scope>NUCLEOTIDE SEQUENCE [LARGE SCALE GENOMIC DNA]</scope>
    <source>
        <strain evidence="4 5">FAM 20833</strain>
    </source>
</reference>
<organism evidence="4 5">
    <name type="scientific">Staphylococcus xylosus</name>
    <dbReference type="NCBI Taxonomy" id="1288"/>
    <lineage>
        <taxon>Bacteria</taxon>
        <taxon>Bacillati</taxon>
        <taxon>Bacillota</taxon>
        <taxon>Bacilli</taxon>
        <taxon>Bacillales</taxon>
        <taxon>Staphylococcaceae</taxon>
        <taxon>Staphylococcus</taxon>
    </lineage>
</organism>
<feature type="transmembrane region" description="Helical" evidence="2">
    <location>
        <begin position="233"/>
        <end position="259"/>
    </location>
</feature>
<dbReference type="Proteomes" id="UP000307747">
    <property type="component" value="Unassembled WGS sequence"/>
</dbReference>
<feature type="region of interest" description="Disordered" evidence="1">
    <location>
        <begin position="278"/>
        <end position="459"/>
    </location>
</feature>
<dbReference type="AlphaFoldDB" id="A0A5R9B0K8"/>
<dbReference type="InterPro" id="IPR003675">
    <property type="entry name" value="Rce1/LyrA-like_dom"/>
</dbReference>
<feature type="compositionally biased region" description="Polar residues" evidence="1">
    <location>
        <begin position="396"/>
        <end position="405"/>
    </location>
</feature>
<evidence type="ECO:0000259" key="3">
    <source>
        <dbReference type="Pfam" id="PF02517"/>
    </source>
</evidence>
<feature type="compositionally biased region" description="Basic and acidic residues" evidence="1">
    <location>
        <begin position="382"/>
        <end position="395"/>
    </location>
</feature>
<keyword evidence="4" id="KW-0482">Metalloprotease</keyword>
<keyword evidence="2" id="KW-0812">Transmembrane</keyword>
<feature type="compositionally biased region" description="Low complexity" evidence="1">
    <location>
        <begin position="314"/>
        <end position="326"/>
    </location>
</feature>
<keyword evidence="4" id="KW-0378">Hydrolase</keyword>
<evidence type="ECO:0000313" key="5">
    <source>
        <dbReference type="Proteomes" id="UP000307747"/>
    </source>
</evidence>
<feature type="transmembrane region" description="Helical" evidence="2">
    <location>
        <begin position="41"/>
        <end position="61"/>
    </location>
</feature>
<dbReference type="GO" id="GO:0006508">
    <property type="term" value="P:proteolysis"/>
    <property type="evidence" value="ECO:0007669"/>
    <property type="project" value="UniProtKB-KW"/>
</dbReference>
<evidence type="ECO:0000256" key="1">
    <source>
        <dbReference type="SAM" id="MobiDB-lite"/>
    </source>
</evidence>
<sequence length="459" mass="52068">MNTKRIPGFQWAMMIFIFFIIAYTLPIILKDFQSTVPFKSFVFDMSTLAPLIATIICLIVFKQKRTQLASLKLSISLKVIERVILAIVLPLLIFIIAMVSFNIFADSFVLLQTEDLSVSIFSIIIGQIVMAFFVELGFRSYLQNIVENKMNTFFASIIVGFMYSIWNVNIAFSFDYAIYSFLYSFAFSMIAGELIRATKGRTVYIATIFHASMSFGLVFLFNEELGEVFAMKVIALSTVAVAVVYILINLIIRVILYFFTKRNLDEVEENNYLDHINEDDQNDITSDHPQNHTNDVMNREHPNDDSTTEDEINQNENHQQQSNSDDSVAHGSTTAEQNHTNDDTTADSNYKEDNTIDTESDNSRANIIKENTPSTDSTESDTMAHHDEPQEDNTKVNRNTNSAVEASTEKAHPNSRDVSSSQHDANAQESKAQDDYASDNDNSNERSPFNLKSKRGHRR</sequence>
<dbReference type="OrthoDB" id="2413325at2"/>
<evidence type="ECO:0000313" key="4">
    <source>
        <dbReference type="EMBL" id="TLP89333.1"/>
    </source>
</evidence>
<feature type="transmembrane region" description="Helical" evidence="2">
    <location>
        <begin position="202"/>
        <end position="221"/>
    </location>
</feature>
<gene>
    <name evidence="4" type="ORF">FEZ53_07650</name>
</gene>